<organism evidence="1 2">
    <name type="scientific">Cronartium quercuum f. sp. fusiforme G11</name>
    <dbReference type="NCBI Taxonomy" id="708437"/>
    <lineage>
        <taxon>Eukaryota</taxon>
        <taxon>Fungi</taxon>
        <taxon>Dikarya</taxon>
        <taxon>Basidiomycota</taxon>
        <taxon>Pucciniomycotina</taxon>
        <taxon>Pucciniomycetes</taxon>
        <taxon>Pucciniales</taxon>
        <taxon>Coleosporiaceae</taxon>
        <taxon>Cronartium</taxon>
    </lineage>
</organism>
<accession>A0A9P6N840</accession>
<gene>
    <name evidence="1" type="ORF">CROQUDRAFT_17404</name>
</gene>
<evidence type="ECO:0000313" key="2">
    <source>
        <dbReference type="Proteomes" id="UP000886653"/>
    </source>
</evidence>
<feature type="non-terminal residue" evidence="1">
    <location>
        <position position="1"/>
    </location>
</feature>
<reference evidence="1" key="1">
    <citation type="submission" date="2013-11" db="EMBL/GenBank/DDBJ databases">
        <title>Genome sequence of the fusiform rust pathogen reveals effectors for host alternation and coevolution with pine.</title>
        <authorList>
            <consortium name="DOE Joint Genome Institute"/>
            <person name="Smith K."/>
            <person name="Pendleton A."/>
            <person name="Kubisiak T."/>
            <person name="Anderson C."/>
            <person name="Salamov A."/>
            <person name="Aerts A."/>
            <person name="Riley R."/>
            <person name="Clum A."/>
            <person name="Lindquist E."/>
            <person name="Ence D."/>
            <person name="Campbell M."/>
            <person name="Kronenberg Z."/>
            <person name="Feau N."/>
            <person name="Dhillon B."/>
            <person name="Hamelin R."/>
            <person name="Burleigh J."/>
            <person name="Smith J."/>
            <person name="Yandell M."/>
            <person name="Nelson C."/>
            <person name="Grigoriev I."/>
            <person name="Davis J."/>
        </authorList>
    </citation>
    <scope>NUCLEOTIDE SEQUENCE</scope>
    <source>
        <strain evidence="1">G11</strain>
    </source>
</reference>
<dbReference type="PANTHER" id="PTHR33096">
    <property type="entry name" value="CXC2 DOMAIN-CONTAINING PROTEIN"/>
    <property type="match status" value="1"/>
</dbReference>
<dbReference type="Proteomes" id="UP000886653">
    <property type="component" value="Unassembled WGS sequence"/>
</dbReference>
<protein>
    <submittedName>
        <fullName evidence="1">Uncharacterized protein</fullName>
    </submittedName>
</protein>
<dbReference type="OrthoDB" id="2506732at2759"/>
<sequence length="72" mass="8753">SWQCDNPFWSDGLFTNHNALWAMDPLTQNGMRELSYNQRAQEELSRIGWEFRRQMRWLVHSNKHLSHHLETL</sequence>
<feature type="non-terminal residue" evidence="1">
    <location>
        <position position="72"/>
    </location>
</feature>
<proteinExistence type="predicted"/>
<dbReference type="AlphaFoldDB" id="A0A9P6N840"/>
<comment type="caution">
    <text evidence="1">The sequence shown here is derived from an EMBL/GenBank/DDBJ whole genome shotgun (WGS) entry which is preliminary data.</text>
</comment>
<dbReference type="EMBL" id="MU167593">
    <property type="protein sequence ID" value="KAG0139429.1"/>
    <property type="molecule type" value="Genomic_DNA"/>
</dbReference>
<keyword evidence="2" id="KW-1185">Reference proteome</keyword>
<dbReference type="PANTHER" id="PTHR33096:SF1">
    <property type="entry name" value="CXC1-LIKE CYSTEINE CLUSTER ASSOCIATED WITH KDZ TRANSPOSASES DOMAIN-CONTAINING PROTEIN"/>
    <property type="match status" value="1"/>
</dbReference>
<name>A0A9P6N840_9BASI</name>
<evidence type="ECO:0000313" key="1">
    <source>
        <dbReference type="EMBL" id="KAG0139429.1"/>
    </source>
</evidence>